<name>A0ABU0VUG4_9RHOB</name>
<evidence type="ECO:0000313" key="2">
    <source>
        <dbReference type="EMBL" id="MDQ2064900.1"/>
    </source>
</evidence>
<evidence type="ECO:0000256" key="1">
    <source>
        <dbReference type="SAM" id="MobiDB-lite"/>
    </source>
</evidence>
<dbReference type="Proteomes" id="UP001239680">
    <property type="component" value="Unassembled WGS sequence"/>
</dbReference>
<protein>
    <submittedName>
        <fullName evidence="2">Uncharacterized protein</fullName>
    </submittedName>
</protein>
<comment type="caution">
    <text evidence="2">The sequence shown here is derived from an EMBL/GenBank/DDBJ whole genome shotgun (WGS) entry which is preliminary data.</text>
</comment>
<organism evidence="2 3">
    <name type="scientific">Pseudogemmobacter lacusdianii</name>
    <dbReference type="NCBI Taxonomy" id="3069608"/>
    <lineage>
        <taxon>Bacteria</taxon>
        <taxon>Pseudomonadati</taxon>
        <taxon>Pseudomonadota</taxon>
        <taxon>Alphaproteobacteria</taxon>
        <taxon>Rhodobacterales</taxon>
        <taxon>Paracoccaceae</taxon>
        <taxon>Pseudogemmobacter</taxon>
    </lineage>
</organism>
<dbReference type="RefSeq" id="WP_306678429.1">
    <property type="nucleotide sequence ID" value="NZ_JAVDBT010000001.1"/>
</dbReference>
<sequence>MIRAFAATGNMAAAWQFLTCANAEGSTLRGRPKSEIILMPNRELFTIRRSRQAAALPADSPAARFLLRLPARRGVLTAAHNPSRDTRGGMDHQADGKKPPHQAC</sequence>
<proteinExistence type="predicted"/>
<dbReference type="EMBL" id="JAVDBT010000001">
    <property type="protein sequence ID" value="MDQ2064900.1"/>
    <property type="molecule type" value="Genomic_DNA"/>
</dbReference>
<reference evidence="2 3" key="1">
    <citation type="submission" date="2023-08" db="EMBL/GenBank/DDBJ databases">
        <title>Characterization of two Paracoccaceae strains isolated from Phycosphere and proposal of Xinfangfangia lacusdiani sp. nov.</title>
        <authorList>
            <person name="Deng Y."/>
            <person name="Zhang Y.Q."/>
        </authorList>
    </citation>
    <scope>NUCLEOTIDE SEQUENCE [LARGE SCALE GENOMIC DNA]</scope>
    <source>
        <strain evidence="2 3">CPCC 101601</strain>
    </source>
</reference>
<evidence type="ECO:0000313" key="3">
    <source>
        <dbReference type="Proteomes" id="UP001239680"/>
    </source>
</evidence>
<feature type="compositionally biased region" description="Basic and acidic residues" evidence="1">
    <location>
        <begin position="82"/>
        <end position="98"/>
    </location>
</feature>
<keyword evidence="3" id="KW-1185">Reference proteome</keyword>
<gene>
    <name evidence="2" type="ORF">Q9295_00815</name>
</gene>
<accession>A0ABU0VUG4</accession>
<feature type="region of interest" description="Disordered" evidence="1">
    <location>
        <begin position="76"/>
        <end position="104"/>
    </location>
</feature>